<dbReference type="PANTHER" id="PTHR11439">
    <property type="entry name" value="GAG-POL-RELATED RETROTRANSPOSON"/>
    <property type="match status" value="1"/>
</dbReference>
<sequence>MKELTAAVMLMARIQPADGNTKIVPSYDAKAVSEVNDSSKIHKQVSYVKCKTIIKKADDNQIDSNTVSDDPYVKNNGQSIQTIHMLGKKSNKVYDPFLKAGLGYKNPECLKKAIAAQPKMYDGERLHSDKLIIDSPDSEETLEDAEESRLKMRNKMNKMTTLVKHIIVVGAENHPPMLEKSMYDSKVSRIHLFIKGKKHGRMMLDSIDNGQLVYPTVEENGQTRPMKYFELTEAQKLQDDFDVQAANIIFHGLPPDVPLGAYVTFGIMTPRALVYVGLMTKEDARSWCDTMQSILVSTTFTFFNTGDLDAYDSNCDDLSLAKAILMANLSSCDLDVLSEHMESLRESIMERAKHKREGGEIDQNAKKCQVSCPILDPSFDNVTTEFSNQSLESESISLKKTVAQLQKDFSRMESHCVIMELKYQNQALKDGQHGQILNETSNKAKIKKEIEVLETINIKLEHIVANLVAENKKFHKENEHLKQTYKDLYDSIKKTQVQIKDLNDSLIAQTKPGVDTLSFDDLYNNLRVFKFDVKGSTGSSSSTQNVAFVSSDNTSSTNEVNIAYGVSTSFGHKSQREGSSSYTDELMYSFFSNQSSGPKLDHEDLEQLDESKGNQESRKRDAGNIRHKARDNGRRPAKQDEPKAMATIDGEGIDWTGHAKDDTEDYALMAFNSSNSGSENKVTSYSKEYENTYAKLKKLYDEQREQIGVDSIEIQAYTLALKKDKSILGYGTQIHEGVLSYENEVLESVFNSRPSDIEDSPVNDRFEKVEGMRAIPPPMTLNYMPPKSDFGIDESKFTYGPKQSKSSASNAKTTVSEPKILFDAPIIEEYESDSDDENVSTTIVEQEIPSCASINIVQHVKSPRQYVKDQDTCSQNPKVDKRDLTGLMSKRHGLGYGYTRKACFVWGSFSHLIRDCDFHEKRMAKQVELNTRKNKLNCQRNDRQDNPHQTLKGKGIIDTGCSRHMTRNKAYLVEYQDFNGGPVAFGGSKGQITGKGPTLLFDLDYLTDSINYQPVTIENKANKIACPKEANNSTARAARASSTNYVNTASTPVTTASTPVNTASLLRNVNVAGPSNPNLLTYANQDDSQIPSLEDIYEVPNDGSLQVHLMTMRMDVKSAFLYGKINEEVYVSQPPGFIDPKFSKIVYKVVKALYGLHQASRAWYATLSTFLVKTGYRRGLIDKTLFIKKNKKDTMLMSSMGELTFFLGLQVKQKEDGILISQDKYIAEILKKFDFMSVKTTSTPIEARKPLVKDAEADDVDVHLYRSMIGSLMYLTASRPAIMYAVYACYRFHVTPKTSHRHAVKRIFRCLKGKPKLGLWYPKESAFDLEAYSDSDYARANLDRKSTTGGCQFLGRRLITWQCKKQTIVATSTTEAEYVAAANCYGQNPVFHSKTKHIEMRHHFIRDAYEQRLIQVLKNHTDDNVADLLTKAFNVNRRSTDKIKVLNAKVEGVSAADETLSTANFVIDEMKCFENQKAKMDMRKFFKCCAPCYCNEALAIPEQTTTGHMLSPNKSFAMHEKAKTLRSCLRWILTSIIFNTVGLRWVPTGKTFTSSITKVDCEPPNGTSFDPKKERLRVWLLKKLMSKNQVPYGIHKQKQSLNSSQVYADADHAGCQDIRRSTSGKAQLLSDKLVSWSSKKQKSTAISSTEAAYIALSGCCSQILYSILQAENPVKEILLKLNLPDHRENVVDTSVSKPNATIAPGMFKLDIEPICHRLKNNRDAHEVSIEKTMETTDTIYRFIEHAKSQNPSEPLLESFCMFTKHVQKLFVYVSQTCHNSPKPNKKLVVVTPMNKDKRVRFAEHVTSSSNIPMQTDSLKTKDFNKPLLTCTGVKPTTSASRSKPSGSTKNNRITRPPSSNQKNKVETTLGHEDLGKLKPKANTGIFVGHALTKKNNLLRTRSKHSFFNSVCLTNKEDWEILFQPMFDEYLNPLSCVDPQVPTVIALKPAILTGIPSSTSDQDAPSTSNSQTPLETPSPVIHLGIKEADHDIEVAHIDNNPFVEFPILEPSFEESSTHAVILNHELVPRLDCVMVITLKWIYKVKLEELGGVLKNKAHLVARGYHQEEGIDFEESFSLTVFLNDILREEVYVSQPDRFVDPENPNRVYKLKKSLYGLKQDPRAWCDFLSSFYSPRSSPKAPTTDFSESQRHLLNQSKYDVESIKKYGMETCKPADTSMVEKSKQDEDPQGKVVDPTRYRGIIGTLMYLTSSRPDLVFFVCMCARFQAKPTEKHLHAVKRIF</sequence>
<dbReference type="PANTHER" id="PTHR11439:SF495">
    <property type="entry name" value="REVERSE TRANSCRIPTASE, RNA-DEPENDENT DNA POLYMERASE-RELATED"/>
    <property type="match status" value="1"/>
</dbReference>
<proteinExistence type="predicted"/>
<feature type="region of interest" description="Disordered" evidence="1">
    <location>
        <begin position="609"/>
        <end position="642"/>
    </location>
</feature>
<dbReference type="Pfam" id="PF07727">
    <property type="entry name" value="RVT_2"/>
    <property type="match status" value="2"/>
</dbReference>
<accession>A0A6L2K6X7</accession>
<evidence type="ECO:0000256" key="1">
    <source>
        <dbReference type="SAM" id="MobiDB-lite"/>
    </source>
</evidence>
<evidence type="ECO:0000313" key="3">
    <source>
        <dbReference type="EMBL" id="GEU44570.1"/>
    </source>
</evidence>
<dbReference type="InterPro" id="IPR013103">
    <property type="entry name" value="RVT_2"/>
</dbReference>
<gene>
    <name evidence="3" type="ORF">Tci_016548</name>
</gene>
<dbReference type="InterPro" id="IPR043502">
    <property type="entry name" value="DNA/RNA_pol_sf"/>
</dbReference>
<evidence type="ECO:0000259" key="2">
    <source>
        <dbReference type="Pfam" id="PF07727"/>
    </source>
</evidence>
<organism evidence="3">
    <name type="scientific">Tanacetum cinerariifolium</name>
    <name type="common">Dalmatian daisy</name>
    <name type="synonym">Chrysanthemum cinerariifolium</name>
    <dbReference type="NCBI Taxonomy" id="118510"/>
    <lineage>
        <taxon>Eukaryota</taxon>
        <taxon>Viridiplantae</taxon>
        <taxon>Streptophyta</taxon>
        <taxon>Embryophyta</taxon>
        <taxon>Tracheophyta</taxon>
        <taxon>Spermatophyta</taxon>
        <taxon>Magnoliopsida</taxon>
        <taxon>eudicotyledons</taxon>
        <taxon>Gunneridae</taxon>
        <taxon>Pentapetalae</taxon>
        <taxon>asterids</taxon>
        <taxon>campanulids</taxon>
        <taxon>Asterales</taxon>
        <taxon>Asteraceae</taxon>
        <taxon>Asteroideae</taxon>
        <taxon>Anthemideae</taxon>
        <taxon>Anthemidinae</taxon>
        <taxon>Tanacetum</taxon>
    </lineage>
</organism>
<feature type="domain" description="Reverse transcriptase Ty1/copia-type" evidence="2">
    <location>
        <begin position="1109"/>
        <end position="1196"/>
    </location>
</feature>
<name>A0A6L2K6X7_TANCI</name>
<dbReference type="CDD" id="cd09272">
    <property type="entry name" value="RNase_HI_RT_Ty1"/>
    <property type="match status" value="2"/>
</dbReference>
<protein>
    <recommendedName>
        <fullName evidence="2">Reverse transcriptase Ty1/copia-type domain-containing protein</fullName>
    </recommendedName>
</protein>
<feature type="compositionally biased region" description="Basic and acidic residues" evidence="1">
    <location>
        <begin position="1863"/>
        <end position="1874"/>
    </location>
</feature>
<dbReference type="SUPFAM" id="SSF56672">
    <property type="entry name" value="DNA/RNA polymerases"/>
    <property type="match status" value="1"/>
</dbReference>
<reference evidence="3" key="1">
    <citation type="journal article" date="2019" name="Sci. Rep.">
        <title>Draft genome of Tanacetum cinerariifolium, the natural source of mosquito coil.</title>
        <authorList>
            <person name="Yamashiro T."/>
            <person name="Shiraishi A."/>
            <person name="Satake H."/>
            <person name="Nakayama K."/>
        </authorList>
    </citation>
    <scope>NUCLEOTIDE SEQUENCE</scope>
</reference>
<feature type="domain" description="Reverse transcriptase Ty1/copia-type" evidence="2">
    <location>
        <begin position="2078"/>
        <end position="2130"/>
    </location>
</feature>
<dbReference type="EMBL" id="BKCJ010001864">
    <property type="protein sequence ID" value="GEU44570.1"/>
    <property type="molecule type" value="Genomic_DNA"/>
</dbReference>
<feature type="region of interest" description="Disordered" evidence="1">
    <location>
        <begin position="1830"/>
        <end position="1874"/>
    </location>
</feature>
<feature type="region of interest" description="Disordered" evidence="1">
    <location>
        <begin position="1955"/>
        <end position="1977"/>
    </location>
</feature>
<feature type="compositionally biased region" description="Polar residues" evidence="1">
    <location>
        <begin position="1955"/>
        <end position="1974"/>
    </location>
</feature>
<comment type="caution">
    <text evidence="3">The sequence shown here is derived from an EMBL/GenBank/DDBJ whole genome shotgun (WGS) entry which is preliminary data.</text>
</comment>
<feature type="compositionally biased region" description="Polar residues" evidence="1">
    <location>
        <begin position="1834"/>
        <end position="1862"/>
    </location>
</feature>